<gene>
    <name evidence="2" type="ORF">SNE40_009750</name>
</gene>
<evidence type="ECO:0000259" key="1">
    <source>
        <dbReference type="Pfam" id="PF00078"/>
    </source>
</evidence>
<proteinExistence type="predicted"/>
<comment type="caution">
    <text evidence="2">The sequence shown here is derived from an EMBL/GenBank/DDBJ whole genome shotgun (WGS) entry which is preliminary data.</text>
</comment>
<dbReference type="InterPro" id="IPR043502">
    <property type="entry name" value="DNA/RNA_pol_sf"/>
</dbReference>
<dbReference type="CDD" id="cd01647">
    <property type="entry name" value="RT_LTR"/>
    <property type="match status" value="1"/>
</dbReference>
<dbReference type="PANTHER" id="PTHR24559">
    <property type="entry name" value="TRANSPOSON TY3-I GAG-POL POLYPROTEIN"/>
    <property type="match status" value="1"/>
</dbReference>
<dbReference type="Gene3D" id="3.10.10.10">
    <property type="entry name" value="HIV Type 1 Reverse Transcriptase, subunit A, domain 1"/>
    <property type="match status" value="1"/>
</dbReference>
<dbReference type="SUPFAM" id="SSF56672">
    <property type="entry name" value="DNA/RNA polymerases"/>
    <property type="match status" value="1"/>
</dbReference>
<dbReference type="EMBL" id="JAZGQO010000007">
    <property type="protein sequence ID" value="KAK6181975.1"/>
    <property type="molecule type" value="Genomic_DNA"/>
</dbReference>
<accession>A0AAN8JT60</accession>
<dbReference type="Pfam" id="PF00078">
    <property type="entry name" value="RVT_1"/>
    <property type="match status" value="1"/>
</dbReference>
<evidence type="ECO:0000313" key="2">
    <source>
        <dbReference type="EMBL" id="KAK6181975.1"/>
    </source>
</evidence>
<name>A0AAN8JT60_PATCE</name>
<protein>
    <recommendedName>
        <fullName evidence="1">Reverse transcriptase domain-containing protein</fullName>
    </recommendedName>
</protein>
<dbReference type="PANTHER" id="PTHR24559:SF435">
    <property type="entry name" value="RIBONUCLEASE H"/>
    <property type="match status" value="1"/>
</dbReference>
<organism evidence="2 3">
    <name type="scientific">Patella caerulea</name>
    <name type="common">Rayed Mediterranean limpet</name>
    <dbReference type="NCBI Taxonomy" id="87958"/>
    <lineage>
        <taxon>Eukaryota</taxon>
        <taxon>Metazoa</taxon>
        <taxon>Spiralia</taxon>
        <taxon>Lophotrochozoa</taxon>
        <taxon>Mollusca</taxon>
        <taxon>Gastropoda</taxon>
        <taxon>Patellogastropoda</taxon>
        <taxon>Patelloidea</taxon>
        <taxon>Patellidae</taxon>
        <taxon>Patella</taxon>
    </lineage>
</organism>
<evidence type="ECO:0000313" key="3">
    <source>
        <dbReference type="Proteomes" id="UP001347796"/>
    </source>
</evidence>
<keyword evidence="3" id="KW-1185">Reference proteome</keyword>
<feature type="domain" description="Reverse transcriptase" evidence="1">
    <location>
        <begin position="21"/>
        <end position="85"/>
    </location>
</feature>
<reference evidence="2 3" key="1">
    <citation type="submission" date="2024-01" db="EMBL/GenBank/DDBJ databases">
        <title>The genome of the rayed Mediterranean limpet Patella caerulea (Linnaeus, 1758).</title>
        <authorList>
            <person name="Anh-Thu Weber A."/>
            <person name="Halstead-Nussloch G."/>
        </authorList>
    </citation>
    <scope>NUCLEOTIDE SEQUENCE [LARGE SCALE GENOMIC DNA]</scope>
    <source>
        <strain evidence="2">AATW-2023a</strain>
        <tissue evidence="2">Whole specimen</tissue>
    </source>
</reference>
<sequence length="88" mass="10022">MLDSKVIQPSSSDWASPPVLIRKKDGTVRWCIDDRKLNAVTVKDLFPLPIVTECIEAIGGNKWFSKLDANSAYWQIPLKKEDRKKPHS</sequence>
<dbReference type="Proteomes" id="UP001347796">
    <property type="component" value="Unassembled WGS sequence"/>
</dbReference>
<dbReference type="AlphaFoldDB" id="A0AAN8JT60"/>
<dbReference type="InterPro" id="IPR000477">
    <property type="entry name" value="RT_dom"/>
</dbReference>
<dbReference type="InterPro" id="IPR053134">
    <property type="entry name" value="RNA-dir_DNA_polymerase"/>
</dbReference>